<proteinExistence type="predicted"/>
<evidence type="ECO:0000313" key="1">
    <source>
        <dbReference type="EMBL" id="EAZ90600.1"/>
    </source>
</evidence>
<accession>A3IS84</accession>
<name>A3IS84_9CHRO</name>
<dbReference type="OrthoDB" id="564869at2"/>
<sequence>MFDDLFKSLQDAVASKVQETVKDIEKLFSVPEAEEPFIPIHRFTVNDPTVEKDGITLIDETGWRIEAYGNKSDFLTINEPLRKAVLFEVAEPMVPECILACRFQARALKTKDNITVKLGRSEKSPLGTTIRYWSTSISPNEDFCTFEVRAHFKKNTNPAVAQIMIEFKSNGMLEIKDIELLQAFVKNNS</sequence>
<gene>
    <name evidence="1" type="ORF">CY0110_07996</name>
</gene>
<dbReference type="RefSeq" id="WP_008276241.1">
    <property type="nucleotide sequence ID" value="NZ_AAXW01000022.1"/>
</dbReference>
<organism evidence="1 2">
    <name type="scientific">Crocosphaera chwakensis CCY0110</name>
    <dbReference type="NCBI Taxonomy" id="391612"/>
    <lineage>
        <taxon>Bacteria</taxon>
        <taxon>Bacillati</taxon>
        <taxon>Cyanobacteriota</taxon>
        <taxon>Cyanophyceae</taxon>
        <taxon>Oscillatoriophycideae</taxon>
        <taxon>Chroococcales</taxon>
        <taxon>Aphanothecaceae</taxon>
        <taxon>Crocosphaera</taxon>
        <taxon>Crocosphaera chwakensis</taxon>
    </lineage>
</organism>
<comment type="caution">
    <text evidence="1">The sequence shown here is derived from an EMBL/GenBank/DDBJ whole genome shotgun (WGS) entry which is preliminary data.</text>
</comment>
<reference evidence="1 2" key="1">
    <citation type="submission" date="2007-03" db="EMBL/GenBank/DDBJ databases">
        <authorList>
            <person name="Stal L."/>
            <person name="Ferriera S."/>
            <person name="Johnson J."/>
            <person name="Kravitz S."/>
            <person name="Beeson K."/>
            <person name="Sutton G."/>
            <person name="Rogers Y.-H."/>
            <person name="Friedman R."/>
            <person name="Frazier M."/>
            <person name="Venter J.C."/>
        </authorList>
    </citation>
    <scope>NUCLEOTIDE SEQUENCE [LARGE SCALE GENOMIC DNA]</scope>
    <source>
        <strain evidence="1 2">CCY0110</strain>
    </source>
</reference>
<dbReference type="AlphaFoldDB" id="A3IS84"/>
<dbReference type="Proteomes" id="UP000003781">
    <property type="component" value="Unassembled WGS sequence"/>
</dbReference>
<dbReference type="EMBL" id="AAXW01000022">
    <property type="protein sequence ID" value="EAZ90600.1"/>
    <property type="molecule type" value="Genomic_DNA"/>
</dbReference>
<evidence type="ECO:0000313" key="2">
    <source>
        <dbReference type="Proteomes" id="UP000003781"/>
    </source>
</evidence>
<dbReference type="eggNOG" id="ENOG5033P54">
    <property type="taxonomic scope" value="Bacteria"/>
</dbReference>
<protein>
    <submittedName>
        <fullName evidence="1">Uncharacterized protein</fullName>
    </submittedName>
</protein>
<keyword evidence="2" id="KW-1185">Reference proteome</keyword>